<evidence type="ECO:0000313" key="3">
    <source>
        <dbReference type="EMBL" id="VFR37705.1"/>
    </source>
</evidence>
<sequence length="409" mass="43244">MGAALAGIKVLDLSRVLAGPWCTQVLADLGADVIKVERPGAGDDTRHWGPPFLRDTQGQDTREASYFTACNRNKRSITVDMAHPEGQALLRRMAAEADVVVENFKVGGLRQYGLDYDSLSALNPRLVYCSITGFGQDGPYAERAGYDLMVQAMCGLMSVTGQADDEPGGGPLKVGVAVVDVFTGLYASSAILAALHARQASGRGQYIDMALLDVGVAVLANQAAGFLATGNAPARAGNIHPSLAPYQDFPTRDGNVLLAIGNDGQFARFCAAIGSPAWAQDARFATNTARVRHRDALLALMGPVMLLRTTAEWIALLEDRAVPCGPINTIAQAFDDPQVQARGLRVDLPRDAGDGIAGIATVASPMRLSETPVDYRRAPPALGQHTDEVLRDLGLDAAAIAALRESKAI</sequence>
<protein>
    <submittedName>
        <fullName evidence="2">L-carnitine dehydratase/bile acid-inducible protein F</fullName>
    </submittedName>
</protein>
<dbReference type="GO" id="GO:0008410">
    <property type="term" value="F:CoA-transferase activity"/>
    <property type="evidence" value="ECO:0007669"/>
    <property type="project" value="TreeGrafter"/>
</dbReference>
<dbReference type="EMBL" id="CAADHZ010000027">
    <property type="protein sequence ID" value="VFR37705.1"/>
    <property type="molecule type" value="Genomic_DNA"/>
</dbReference>
<dbReference type="Gene3D" id="3.30.1540.10">
    <property type="entry name" value="formyl-coa transferase, domain 3"/>
    <property type="match status" value="1"/>
</dbReference>
<evidence type="ECO:0000256" key="1">
    <source>
        <dbReference type="ARBA" id="ARBA00022679"/>
    </source>
</evidence>
<reference evidence="2" key="1">
    <citation type="submission" date="2019-03" db="EMBL/GenBank/DDBJ databases">
        <authorList>
            <person name="Danneels B."/>
        </authorList>
    </citation>
    <scope>NUCLEOTIDE SEQUENCE</scope>
</reference>
<gene>
    <name evidence="3" type="ORF">ANDO1_1837</name>
    <name evidence="2" type="ORF">ANDO2_1744</name>
</gene>
<dbReference type="InterPro" id="IPR023606">
    <property type="entry name" value="CoA-Trfase_III_dom_1_sf"/>
</dbReference>
<name>A0A484P345_9ZZZZ</name>
<dbReference type="SUPFAM" id="SSF89796">
    <property type="entry name" value="CoA-transferase family III (CaiB/BaiF)"/>
    <property type="match status" value="1"/>
</dbReference>
<dbReference type="InterPro" id="IPR003673">
    <property type="entry name" value="CoA-Trfase_fam_III"/>
</dbReference>
<dbReference type="InterPro" id="IPR050483">
    <property type="entry name" value="CoA-transferase_III_domain"/>
</dbReference>
<dbReference type="PANTHER" id="PTHR48207">
    <property type="entry name" value="SUCCINATE--HYDROXYMETHYLGLUTARATE COA-TRANSFERASE"/>
    <property type="match status" value="1"/>
</dbReference>
<dbReference type="Gene3D" id="3.40.50.10540">
    <property type="entry name" value="Crotonobetainyl-coa:carnitine coa-transferase, domain 1"/>
    <property type="match status" value="1"/>
</dbReference>
<dbReference type="AlphaFoldDB" id="A0A484P345"/>
<evidence type="ECO:0000313" key="2">
    <source>
        <dbReference type="EMBL" id="VFR20404.1"/>
    </source>
</evidence>
<dbReference type="EMBL" id="CAADIB010000003">
    <property type="protein sequence ID" value="VFR20404.1"/>
    <property type="molecule type" value="Genomic_DNA"/>
</dbReference>
<organism evidence="2">
    <name type="scientific">plant metagenome</name>
    <dbReference type="NCBI Taxonomy" id="1297885"/>
    <lineage>
        <taxon>unclassified sequences</taxon>
        <taxon>metagenomes</taxon>
        <taxon>organismal metagenomes</taxon>
    </lineage>
</organism>
<dbReference type="InterPro" id="IPR044855">
    <property type="entry name" value="CoA-Trfase_III_dom3_sf"/>
</dbReference>
<accession>A0A484P345</accession>
<proteinExistence type="predicted"/>
<dbReference type="Pfam" id="PF02515">
    <property type="entry name" value="CoA_transf_3"/>
    <property type="match status" value="1"/>
</dbReference>
<dbReference type="PANTHER" id="PTHR48207:SF3">
    <property type="entry name" value="SUCCINATE--HYDROXYMETHYLGLUTARATE COA-TRANSFERASE"/>
    <property type="match status" value="1"/>
</dbReference>
<keyword evidence="1" id="KW-0808">Transferase</keyword>